<dbReference type="InterPro" id="IPR032528">
    <property type="entry name" value="Ribosom_S30AE_C"/>
</dbReference>
<dbReference type="InterPro" id="IPR050574">
    <property type="entry name" value="HPF/YfiA_ribosome-assoc"/>
</dbReference>
<sequence length="266" mass="28519">MSNAAGPLPVVDVEVTTHGEFPGADEYAQAKIGGLARLAKRPVTRARVRLTRHGDPAVAQPVVGQANLEVGGRPVRAQVTADSAREAVDALESRLRRRLEHLAARWEAGKGPDAAPPWRHDETPARGPQSTTGEGAAPRIVRRKSYAMAPCTLDDAVTEMELLDYDFHLFAESGSGTAVVVYRDGPAGYRAALVAPSVADTLAPHQGRVTISTQPLPCLREQDAVERLALLDRPFLFFVDAAQGRAGVLYRRYDGDYGLITPAGPS</sequence>
<dbReference type="Gene3D" id="3.30.505.50">
    <property type="entry name" value="Sigma 54 modulation/S30EA ribosomal protein, C-terminal domain"/>
    <property type="match status" value="2"/>
</dbReference>
<gene>
    <name evidence="3" type="ORF">MPP7335_02144</name>
</gene>
<dbReference type="PANTHER" id="PTHR33231">
    <property type="entry name" value="30S RIBOSOMAL PROTEIN"/>
    <property type="match status" value="1"/>
</dbReference>
<dbReference type="EMBL" id="UEGS01000001">
    <property type="protein sequence ID" value="SRX80401.1"/>
    <property type="molecule type" value="Genomic_DNA"/>
</dbReference>
<name>A0A375YH08_MYCPF</name>
<dbReference type="GO" id="GO:0045900">
    <property type="term" value="P:negative regulation of translational elongation"/>
    <property type="evidence" value="ECO:0007669"/>
    <property type="project" value="TreeGrafter"/>
</dbReference>
<dbReference type="PANTHER" id="PTHR33231:SF1">
    <property type="entry name" value="30S RIBOSOMAL PROTEIN"/>
    <property type="match status" value="1"/>
</dbReference>
<dbReference type="SUPFAM" id="SSF69754">
    <property type="entry name" value="Ribosome binding protein Y (YfiA homologue)"/>
    <property type="match status" value="1"/>
</dbReference>
<organism evidence="3 4">
    <name type="scientific">Mycolicibacterium parafortuitum</name>
    <name type="common">Mycobacterium parafortuitum</name>
    <dbReference type="NCBI Taxonomy" id="39692"/>
    <lineage>
        <taxon>Bacteria</taxon>
        <taxon>Bacillati</taxon>
        <taxon>Actinomycetota</taxon>
        <taxon>Actinomycetes</taxon>
        <taxon>Mycobacteriales</taxon>
        <taxon>Mycobacteriaceae</taxon>
        <taxon>Mycolicibacterium</taxon>
    </lineage>
</organism>
<dbReference type="GO" id="GO:0043024">
    <property type="term" value="F:ribosomal small subunit binding"/>
    <property type="evidence" value="ECO:0007669"/>
    <property type="project" value="TreeGrafter"/>
</dbReference>
<dbReference type="InterPro" id="IPR038416">
    <property type="entry name" value="Ribosom_S30AE_C_sf"/>
</dbReference>
<dbReference type="Gene3D" id="3.30.160.100">
    <property type="entry name" value="Ribosome hibernation promotion factor-like"/>
    <property type="match status" value="1"/>
</dbReference>
<feature type="domain" description="Sigma 54 modulation/S30EA ribosomal protein C-terminal" evidence="2">
    <location>
        <begin position="137"/>
        <end position="189"/>
    </location>
</feature>
<evidence type="ECO:0000313" key="4">
    <source>
        <dbReference type="Proteomes" id="UP000252008"/>
    </source>
</evidence>
<dbReference type="STRING" id="39692.BST38_18815"/>
<dbReference type="InterPro" id="IPR036567">
    <property type="entry name" value="RHF-like"/>
</dbReference>
<reference evidence="3 4" key="1">
    <citation type="submission" date="2018-05" db="EMBL/GenBank/DDBJ databases">
        <authorList>
            <consortium name="IHU Genomes"/>
        </authorList>
    </citation>
    <scope>NUCLEOTIDE SEQUENCE [LARGE SCALE GENOMIC DNA]</scope>
    <source>
        <strain evidence="3 4">P7335</strain>
    </source>
</reference>
<feature type="region of interest" description="Disordered" evidence="1">
    <location>
        <begin position="106"/>
        <end position="139"/>
    </location>
</feature>
<dbReference type="RefSeq" id="WP_083144972.1">
    <property type="nucleotide sequence ID" value="NZ_MVID01000018.1"/>
</dbReference>
<accession>A0A375YH08</accession>
<feature type="domain" description="Sigma 54 modulation/S30EA ribosomal protein C-terminal" evidence="2">
    <location>
        <begin position="215"/>
        <end position="259"/>
    </location>
</feature>
<evidence type="ECO:0000259" key="2">
    <source>
        <dbReference type="Pfam" id="PF16321"/>
    </source>
</evidence>
<dbReference type="Pfam" id="PF16321">
    <property type="entry name" value="Ribosom_S30AE_C"/>
    <property type="match status" value="2"/>
</dbReference>
<keyword evidence="4" id="KW-1185">Reference proteome</keyword>
<dbReference type="Proteomes" id="UP000252008">
    <property type="component" value="Unassembled WGS sequence"/>
</dbReference>
<dbReference type="GO" id="GO:0022627">
    <property type="term" value="C:cytosolic small ribosomal subunit"/>
    <property type="evidence" value="ECO:0007669"/>
    <property type="project" value="TreeGrafter"/>
</dbReference>
<evidence type="ECO:0000313" key="3">
    <source>
        <dbReference type="EMBL" id="SRX80401.1"/>
    </source>
</evidence>
<dbReference type="AlphaFoldDB" id="A0A375YH08"/>
<protein>
    <recommendedName>
        <fullName evidence="2">Sigma 54 modulation/S30EA ribosomal protein C-terminal domain-containing protein</fullName>
    </recommendedName>
</protein>
<proteinExistence type="predicted"/>
<evidence type="ECO:0000256" key="1">
    <source>
        <dbReference type="SAM" id="MobiDB-lite"/>
    </source>
</evidence>